<dbReference type="AlphaFoldDB" id="A0A521E6A9"/>
<evidence type="ECO:0000313" key="4">
    <source>
        <dbReference type="Proteomes" id="UP000320300"/>
    </source>
</evidence>
<dbReference type="EMBL" id="FXTN01000007">
    <property type="protein sequence ID" value="SMO79425.1"/>
    <property type="molecule type" value="Genomic_DNA"/>
</dbReference>
<feature type="domain" description="BD-FAE-like" evidence="2">
    <location>
        <begin position="22"/>
        <end position="252"/>
    </location>
</feature>
<dbReference type="OrthoDB" id="9777975at2"/>
<keyword evidence="4" id="KW-1185">Reference proteome</keyword>
<dbReference type="PANTHER" id="PTHR48081:SF13">
    <property type="entry name" value="ALPHA_BETA HYDROLASE"/>
    <property type="match status" value="1"/>
</dbReference>
<dbReference type="RefSeq" id="WP_142528913.1">
    <property type="nucleotide sequence ID" value="NZ_CBCSJO010000007.1"/>
</dbReference>
<dbReference type="Proteomes" id="UP000320300">
    <property type="component" value="Unassembled WGS sequence"/>
</dbReference>
<evidence type="ECO:0000313" key="3">
    <source>
        <dbReference type="EMBL" id="SMO79425.1"/>
    </source>
</evidence>
<evidence type="ECO:0000259" key="2">
    <source>
        <dbReference type="Pfam" id="PF20434"/>
    </source>
</evidence>
<dbReference type="InterPro" id="IPR049492">
    <property type="entry name" value="BD-FAE-like_dom"/>
</dbReference>
<keyword evidence="1" id="KW-0378">Hydrolase</keyword>
<dbReference type="Gene3D" id="3.40.50.1820">
    <property type="entry name" value="alpha/beta hydrolase"/>
    <property type="match status" value="1"/>
</dbReference>
<gene>
    <name evidence="3" type="ORF">SAMN06265348_10773</name>
</gene>
<dbReference type="SUPFAM" id="SSF53474">
    <property type="entry name" value="alpha/beta-Hydrolases"/>
    <property type="match status" value="1"/>
</dbReference>
<dbReference type="GO" id="GO:0016787">
    <property type="term" value="F:hydrolase activity"/>
    <property type="evidence" value="ECO:0007669"/>
    <property type="project" value="UniProtKB-KW"/>
</dbReference>
<evidence type="ECO:0000256" key="1">
    <source>
        <dbReference type="ARBA" id="ARBA00022801"/>
    </source>
</evidence>
<dbReference type="InterPro" id="IPR050300">
    <property type="entry name" value="GDXG_lipolytic_enzyme"/>
</dbReference>
<accession>A0A521E6A9</accession>
<name>A0A521E6A9_9SPHI</name>
<proteinExistence type="predicted"/>
<dbReference type="Pfam" id="PF20434">
    <property type="entry name" value="BD-FAE"/>
    <property type="match status" value="1"/>
</dbReference>
<dbReference type="InterPro" id="IPR029058">
    <property type="entry name" value="AB_hydrolase_fold"/>
</dbReference>
<protein>
    <submittedName>
        <fullName evidence="3">Acetyl esterase/lipase</fullName>
    </submittedName>
</protein>
<reference evidence="3 4" key="1">
    <citation type="submission" date="2017-05" db="EMBL/GenBank/DDBJ databases">
        <authorList>
            <person name="Varghese N."/>
            <person name="Submissions S."/>
        </authorList>
    </citation>
    <scope>NUCLEOTIDE SEQUENCE [LARGE SCALE GENOMIC DNA]</scope>
    <source>
        <strain evidence="3 4">DSM 19036</strain>
    </source>
</reference>
<sequence length="299" mass="33789">MGIIEKLSDITYKHPEHGELKLDVYQPENKGRGKNPVLIFIHGGGWATGDKSEIHEDYRAFLLKALLAEGYAVVSIDYRLTDLENIHFPAPVIDCKDAVRWVHKNAGLYHFDPDHVGVWGTSAGAHMAMLLAYSADKDFYGAAELRPFSSKVNYVFNNYGPVDLNQLFKPSLGNFQLGLARIFLKRKYNLRQSRLTTFSGMDIENQKKEVISFTELYSPVKYIHEHTVPTFTIHGDHDQTVPLKQAKILDAVLLKNQIPHQMIIYPGQGHGLKTLNPQQINDLAKEMLAFIAAYDNSPI</sequence>
<organism evidence="3 4">
    <name type="scientific">Pedobacter westerhofensis</name>
    <dbReference type="NCBI Taxonomy" id="425512"/>
    <lineage>
        <taxon>Bacteria</taxon>
        <taxon>Pseudomonadati</taxon>
        <taxon>Bacteroidota</taxon>
        <taxon>Sphingobacteriia</taxon>
        <taxon>Sphingobacteriales</taxon>
        <taxon>Sphingobacteriaceae</taxon>
        <taxon>Pedobacter</taxon>
    </lineage>
</organism>
<dbReference type="PANTHER" id="PTHR48081">
    <property type="entry name" value="AB HYDROLASE SUPERFAMILY PROTEIN C4A8.06C"/>
    <property type="match status" value="1"/>
</dbReference>